<keyword evidence="1" id="KW-0535">Nitrogen fixation</keyword>
<evidence type="ECO:0000313" key="5">
    <source>
        <dbReference type="Proteomes" id="UP000092528"/>
    </source>
</evidence>
<evidence type="ECO:0000313" key="4">
    <source>
        <dbReference type="EMBL" id="ANU38965.1"/>
    </source>
</evidence>
<dbReference type="SUPFAM" id="SSF53146">
    <property type="entry name" value="Nitrogenase accessory factor-like"/>
    <property type="match status" value="1"/>
</dbReference>
<dbReference type="PATRIC" id="fig|45658.7.peg.3898"/>
<protein>
    <recommendedName>
        <fullName evidence="3">Dinitrogenase iron-molybdenum cofactor biosynthesis domain-containing protein</fullName>
    </recommendedName>
</protein>
<evidence type="ECO:0000256" key="2">
    <source>
        <dbReference type="SAM" id="MobiDB-lite"/>
    </source>
</evidence>
<reference evidence="4 5" key="1">
    <citation type="submission" date="2016-07" db="EMBL/GenBank/DDBJ databases">
        <title>Genome sequencing of Vibrio scophthalmi strain VS-05, an isolated from Paralichthys olivaceus.</title>
        <authorList>
            <person name="Han H.-J."/>
        </authorList>
    </citation>
    <scope>NUCLEOTIDE SEQUENCE [LARGE SCALE GENOMIC DNA]</scope>
    <source>
        <strain evidence="4 5">VS-05</strain>
    </source>
</reference>
<dbReference type="Gene3D" id="3.30.420.130">
    <property type="entry name" value="Dinitrogenase iron-molybdenum cofactor biosynthesis domain"/>
    <property type="match status" value="1"/>
</dbReference>
<keyword evidence="5" id="KW-1185">Reference proteome</keyword>
<dbReference type="Pfam" id="PF02579">
    <property type="entry name" value="Nitro_FeMo-Co"/>
    <property type="match status" value="1"/>
</dbReference>
<dbReference type="GeneID" id="96874135"/>
<feature type="compositionally biased region" description="Low complexity" evidence="2">
    <location>
        <begin position="114"/>
        <end position="126"/>
    </location>
</feature>
<evidence type="ECO:0000259" key="3">
    <source>
        <dbReference type="Pfam" id="PF02579"/>
    </source>
</evidence>
<accession>A0A1C7FFW8</accession>
<name>A0A1C7FFW8_9VIBR</name>
<dbReference type="RefSeq" id="WP_005597743.1">
    <property type="nucleotide sequence ID" value="NZ_CP016415.1"/>
</dbReference>
<feature type="domain" description="Dinitrogenase iron-molybdenum cofactor biosynthesis" evidence="3">
    <location>
        <begin position="9"/>
        <end position="92"/>
    </location>
</feature>
<dbReference type="Proteomes" id="UP000092528">
    <property type="component" value="Chromosome 2"/>
</dbReference>
<organism evidence="4 5">
    <name type="scientific">Vibrio scophthalmi</name>
    <dbReference type="NCBI Taxonomy" id="45658"/>
    <lineage>
        <taxon>Bacteria</taxon>
        <taxon>Pseudomonadati</taxon>
        <taxon>Pseudomonadota</taxon>
        <taxon>Gammaproteobacteria</taxon>
        <taxon>Vibrionales</taxon>
        <taxon>Vibrionaceae</taxon>
        <taxon>Vibrio</taxon>
    </lineage>
</organism>
<evidence type="ECO:0000256" key="1">
    <source>
        <dbReference type="ARBA" id="ARBA00023231"/>
    </source>
</evidence>
<proteinExistence type="predicted"/>
<dbReference type="InterPro" id="IPR036105">
    <property type="entry name" value="DiNase_FeMo-co_biosyn_sf"/>
</dbReference>
<sequence>MIYAIPCLDNLVSNHFSRAPQVAIFNQTTGTYQLITLEETASNCGKKKQWMALMAAQNVNAVVVRSIGRKMLSALFDLNLEVFAAPPKADIRQLDYAVLMPVTCLDYGKEPKKTTSCCGSKKSCGSQSAASTPSPIMSSLQKGFTLIKRIAK</sequence>
<feature type="region of interest" description="Disordered" evidence="2">
    <location>
        <begin position="110"/>
        <end position="135"/>
    </location>
</feature>
<dbReference type="EMBL" id="CP016415">
    <property type="protein sequence ID" value="ANU38965.1"/>
    <property type="molecule type" value="Genomic_DNA"/>
</dbReference>
<dbReference type="AlphaFoldDB" id="A0A1C7FFW8"/>
<dbReference type="InterPro" id="IPR003731">
    <property type="entry name" value="Di-Nase_FeMo-co_biosynth"/>
</dbReference>
<dbReference type="STRING" id="45658.VSVS12_03320"/>
<gene>
    <name evidence="4" type="ORF">VSVS05_03929</name>
</gene>